<feature type="transmembrane region" description="Helical" evidence="7">
    <location>
        <begin position="39"/>
        <end position="62"/>
    </location>
</feature>
<dbReference type="PANTHER" id="PTHR19282">
    <property type="entry name" value="TETRASPANIN"/>
    <property type="match status" value="1"/>
</dbReference>
<dbReference type="GO" id="GO:0005886">
    <property type="term" value="C:plasma membrane"/>
    <property type="evidence" value="ECO:0007669"/>
    <property type="project" value="TreeGrafter"/>
</dbReference>
<evidence type="ECO:0000256" key="2">
    <source>
        <dbReference type="ARBA" id="ARBA00006840"/>
    </source>
</evidence>
<dbReference type="PRINTS" id="PR00259">
    <property type="entry name" value="TMFOUR"/>
</dbReference>
<dbReference type="InterPro" id="IPR008952">
    <property type="entry name" value="Tetraspanin_EC2_sf"/>
</dbReference>
<dbReference type="CDD" id="cd03156">
    <property type="entry name" value="uroplakin_I_like_LEL"/>
    <property type="match status" value="1"/>
</dbReference>
<keyword evidence="6" id="KW-0325">Glycoprotein</keyword>
<dbReference type="InterPro" id="IPR000301">
    <property type="entry name" value="Tetraspanin_animals"/>
</dbReference>
<dbReference type="Gene3D" id="1.10.1450.10">
    <property type="entry name" value="Tetraspanin"/>
    <property type="match status" value="1"/>
</dbReference>
<dbReference type="STRING" id="75743.A0A401NZA0"/>
<evidence type="ECO:0000256" key="7">
    <source>
        <dbReference type="RuleBase" id="RU361218"/>
    </source>
</evidence>
<reference evidence="8 9" key="1">
    <citation type="journal article" date="2018" name="Nat. Ecol. Evol.">
        <title>Shark genomes provide insights into elasmobranch evolution and the origin of vertebrates.</title>
        <authorList>
            <person name="Hara Y"/>
            <person name="Yamaguchi K"/>
            <person name="Onimaru K"/>
            <person name="Kadota M"/>
            <person name="Koyanagi M"/>
            <person name="Keeley SD"/>
            <person name="Tatsumi K"/>
            <person name="Tanaka K"/>
            <person name="Motone F"/>
            <person name="Kageyama Y"/>
            <person name="Nozu R"/>
            <person name="Adachi N"/>
            <person name="Nishimura O"/>
            <person name="Nakagawa R"/>
            <person name="Tanegashima C"/>
            <person name="Kiyatake I"/>
            <person name="Matsumoto R"/>
            <person name="Murakumo K"/>
            <person name="Nishida K"/>
            <person name="Terakita A"/>
            <person name="Kuratani S"/>
            <person name="Sato K"/>
            <person name="Hyodo S Kuraku.S."/>
        </authorList>
    </citation>
    <scope>NUCLEOTIDE SEQUENCE [LARGE SCALE GENOMIC DNA]</scope>
</reference>
<evidence type="ECO:0000256" key="1">
    <source>
        <dbReference type="ARBA" id="ARBA00004141"/>
    </source>
</evidence>
<feature type="non-terminal residue" evidence="8">
    <location>
        <position position="264"/>
    </location>
</feature>
<keyword evidence="9" id="KW-1185">Reference proteome</keyword>
<comment type="caution">
    <text evidence="8">The sequence shown here is derived from an EMBL/GenBank/DDBJ whole genome shotgun (WGS) entry which is preliminary data.</text>
</comment>
<dbReference type="FunFam" id="1.10.1450.10:FF:000012">
    <property type="entry name" value="Tetraspanin"/>
    <property type="match status" value="1"/>
</dbReference>
<dbReference type="EMBL" id="BFAA01002915">
    <property type="protein sequence ID" value="GCB66232.1"/>
    <property type="molecule type" value="Genomic_DNA"/>
</dbReference>
<comment type="similarity">
    <text evidence="2 7">Belongs to the tetraspanin (TM4SF) family.</text>
</comment>
<dbReference type="OMA" id="HPGMPWP"/>
<protein>
    <recommendedName>
        <fullName evidence="7">Tetraspanin</fullName>
    </recommendedName>
</protein>
<feature type="transmembrane region" description="Helical" evidence="7">
    <location>
        <begin position="112"/>
        <end position="136"/>
    </location>
</feature>
<sequence>MQSSRRLRAGLLCLKDRKLYKTIETTGFQMEKSRTCIKYLMFLSNTLIFAGGTCLLGVGIWVTTNPNGFKNIVTANPLIYTGAYIILSVGVILFFLGFLGCWGAIRESKQLLMTFLLLILIIFILELVAAVLALVFRKQIRKDYFLKELQMKYKGDNSTDTFSKTWNAIMMDFSCCGVIGPRDFGQNSTFHKLFPNILLPEACCQKNSISLVFLDKNRCLQGDADYINNKGCFSMIAENFRNYVHLIGAFSIIVLLIEIEGCLL</sequence>
<proteinExistence type="inferred from homology"/>
<name>A0A401NZA0_SCYTO</name>
<keyword evidence="3 7" id="KW-0812">Transmembrane</keyword>
<dbReference type="OrthoDB" id="10033535at2759"/>
<dbReference type="AlphaFoldDB" id="A0A401NZA0"/>
<keyword evidence="5 7" id="KW-0472">Membrane</keyword>
<keyword evidence="4 7" id="KW-1133">Transmembrane helix</keyword>
<dbReference type="Pfam" id="PF00335">
    <property type="entry name" value="Tetraspanin"/>
    <property type="match status" value="1"/>
</dbReference>
<dbReference type="PANTHER" id="PTHR19282:SF558">
    <property type="entry name" value="TETRASPANIN"/>
    <property type="match status" value="1"/>
</dbReference>
<dbReference type="SUPFAM" id="SSF48652">
    <property type="entry name" value="Tetraspanin"/>
    <property type="match status" value="1"/>
</dbReference>
<evidence type="ECO:0000313" key="9">
    <source>
        <dbReference type="Proteomes" id="UP000288216"/>
    </source>
</evidence>
<evidence type="ECO:0000256" key="4">
    <source>
        <dbReference type="ARBA" id="ARBA00022989"/>
    </source>
</evidence>
<evidence type="ECO:0000256" key="6">
    <source>
        <dbReference type="ARBA" id="ARBA00023180"/>
    </source>
</evidence>
<gene>
    <name evidence="8" type="ORF">scyTo_0007843</name>
</gene>
<comment type="subcellular location">
    <subcellularLocation>
        <location evidence="1 7">Membrane</location>
        <topology evidence="1 7">Multi-pass membrane protein</topology>
    </subcellularLocation>
</comment>
<dbReference type="Proteomes" id="UP000288216">
    <property type="component" value="Unassembled WGS sequence"/>
</dbReference>
<accession>A0A401NZA0</accession>
<dbReference type="PIRSF" id="PIRSF002419">
    <property type="entry name" value="Tetraspanin"/>
    <property type="match status" value="1"/>
</dbReference>
<evidence type="ECO:0000313" key="8">
    <source>
        <dbReference type="EMBL" id="GCB66232.1"/>
    </source>
</evidence>
<dbReference type="InterPro" id="IPR018499">
    <property type="entry name" value="Tetraspanin/Peripherin"/>
</dbReference>
<organism evidence="8 9">
    <name type="scientific">Scyliorhinus torazame</name>
    <name type="common">Cloudy catshark</name>
    <name type="synonym">Catulus torazame</name>
    <dbReference type="NCBI Taxonomy" id="75743"/>
    <lineage>
        <taxon>Eukaryota</taxon>
        <taxon>Metazoa</taxon>
        <taxon>Chordata</taxon>
        <taxon>Craniata</taxon>
        <taxon>Vertebrata</taxon>
        <taxon>Chondrichthyes</taxon>
        <taxon>Elasmobranchii</taxon>
        <taxon>Galeomorphii</taxon>
        <taxon>Galeoidea</taxon>
        <taxon>Carcharhiniformes</taxon>
        <taxon>Scyliorhinidae</taxon>
        <taxon>Scyliorhinus</taxon>
    </lineage>
</organism>
<evidence type="ECO:0000256" key="5">
    <source>
        <dbReference type="ARBA" id="ARBA00023136"/>
    </source>
</evidence>
<feature type="transmembrane region" description="Helical" evidence="7">
    <location>
        <begin position="82"/>
        <end position="105"/>
    </location>
</feature>
<evidence type="ECO:0000256" key="3">
    <source>
        <dbReference type="ARBA" id="ARBA00022692"/>
    </source>
</evidence>
<comment type="caution">
    <text evidence="7">Lacks conserved residue(s) required for the propagation of feature annotation.</text>
</comment>